<protein>
    <submittedName>
        <fullName evidence="2">Uncharacterized protein</fullName>
    </submittedName>
</protein>
<evidence type="ECO:0000313" key="3">
    <source>
        <dbReference type="Proteomes" id="UP000299102"/>
    </source>
</evidence>
<feature type="compositionally biased region" description="Low complexity" evidence="1">
    <location>
        <begin position="48"/>
        <end position="60"/>
    </location>
</feature>
<proteinExistence type="predicted"/>
<gene>
    <name evidence="2" type="ORF">EVAR_14465_1</name>
</gene>
<accession>A0A4C1U399</accession>
<evidence type="ECO:0000313" key="2">
    <source>
        <dbReference type="EMBL" id="GBP20740.1"/>
    </source>
</evidence>
<dbReference type="EMBL" id="BGZK01000122">
    <property type="protein sequence ID" value="GBP20740.1"/>
    <property type="molecule type" value="Genomic_DNA"/>
</dbReference>
<sequence>MVVGQRGSNLRLLRRRRRADQAAVTASDANRKTRYNCTRSPPNRHGSNGAPLAGNAAAHAVRARSTDGVEGTAFDNDT</sequence>
<comment type="caution">
    <text evidence="2">The sequence shown here is derived from an EMBL/GenBank/DDBJ whole genome shotgun (WGS) entry which is preliminary data.</text>
</comment>
<organism evidence="2 3">
    <name type="scientific">Eumeta variegata</name>
    <name type="common">Bagworm moth</name>
    <name type="synonym">Eumeta japonica</name>
    <dbReference type="NCBI Taxonomy" id="151549"/>
    <lineage>
        <taxon>Eukaryota</taxon>
        <taxon>Metazoa</taxon>
        <taxon>Ecdysozoa</taxon>
        <taxon>Arthropoda</taxon>
        <taxon>Hexapoda</taxon>
        <taxon>Insecta</taxon>
        <taxon>Pterygota</taxon>
        <taxon>Neoptera</taxon>
        <taxon>Endopterygota</taxon>
        <taxon>Lepidoptera</taxon>
        <taxon>Glossata</taxon>
        <taxon>Ditrysia</taxon>
        <taxon>Tineoidea</taxon>
        <taxon>Psychidae</taxon>
        <taxon>Oiketicinae</taxon>
        <taxon>Eumeta</taxon>
    </lineage>
</organism>
<feature type="region of interest" description="Disordered" evidence="1">
    <location>
        <begin position="1"/>
        <end position="78"/>
    </location>
</feature>
<name>A0A4C1U399_EUMVA</name>
<evidence type="ECO:0000256" key="1">
    <source>
        <dbReference type="SAM" id="MobiDB-lite"/>
    </source>
</evidence>
<reference evidence="2 3" key="1">
    <citation type="journal article" date="2019" name="Commun. Biol.">
        <title>The bagworm genome reveals a unique fibroin gene that provides high tensile strength.</title>
        <authorList>
            <person name="Kono N."/>
            <person name="Nakamura H."/>
            <person name="Ohtoshi R."/>
            <person name="Tomita M."/>
            <person name="Numata K."/>
            <person name="Arakawa K."/>
        </authorList>
    </citation>
    <scope>NUCLEOTIDE SEQUENCE [LARGE SCALE GENOMIC DNA]</scope>
</reference>
<dbReference type="Proteomes" id="UP000299102">
    <property type="component" value="Unassembled WGS sequence"/>
</dbReference>
<keyword evidence="3" id="KW-1185">Reference proteome</keyword>
<dbReference type="AlphaFoldDB" id="A0A4C1U399"/>